<dbReference type="InterPro" id="IPR028389">
    <property type="entry name" value="POT1"/>
</dbReference>
<feature type="region of interest" description="Disordered" evidence="9">
    <location>
        <begin position="856"/>
        <end position="926"/>
    </location>
</feature>
<gene>
    <name evidence="11" type="ORF">ElyMa_006587900</name>
</gene>
<dbReference type="GO" id="GO:0098505">
    <property type="term" value="F:G-rich strand telomeric DNA binding"/>
    <property type="evidence" value="ECO:0007669"/>
    <property type="project" value="TreeGrafter"/>
</dbReference>
<sequence>MPAEILFGPLKDKIPLGRTSLNIPNLTSTDVSGKYAFLKIKHRHKHYACRVNRLKMLLEDGDGNVIDFFALGQVADDLKTCERGNNLLCLEFEVEESPGHSNRPYQIIADDTGPKKSLIWVSKPLTSFASASSPEDAENTEIVAQKKTSDTPEKKKGHSYNYQKLSEIKINSVVDVYGVVKFVKPAAIGKGSDYYCVVGLTDPSLLEKEEDKLVCIFFHREPNNLPKVEEGDILRLHRLKIQTYQGGKQGYNGPGFQWVAFHGSVDTRTASSSSYTFEEQDEEQVDHLLDWWSKQGETVILQGGQSIVKNFTPLASVAPKDYFNLLCQVVQVCVLEPDICRLIRVWDGTKCEGQLKVVSEAELNQSLEEDRQLVKASEGLAVDAFLFDNHAKESGHVKPGDFLILTNVHASVVSGFVELTIHGGGQKFSRGVQVLPEDQTEVQNLKAKLDVLVARVAKSPDSCLSEAESEEPTSASRSEPKEKTEGSNIYGDSQGFVLRDNSTDKDETSSDLASGKCSRSRASVVQRHKNNTQEMSKRLGRKDSPSRNKSLRRRMLYNEKNVRGSSTTVFYQNNSASTRSPVRQEEVNDLSFERNMSNSDAANENKQSESSEDSSQSIWLSIYNDSDNDGKNLKRASSSTSLQVHDPSKDNRPSPRPNEGLLSSTKGGCTQRSRDSSNGVSTGRNKSAVQDGCQKTVGEEVETSSQGSFVTAPSPNLQGGAGLLRCGTHQDGAAGDENTFSGSGANHTEEQSQARKRYAEELSSDNDKRIKLSPEMTLGGKRESRRKAKAMLFEQTDASGGEDTTNVNINITTEGQTKDTNRNGLEFDEGLPHAFSQDHLEILDSQMLCFENNDFSQANKTNSGDLDRIETRKSNLHVNEDNEAEKESLRPSRRKTMKEISSLEKSQNLEEHPPKHESRSIKTKETRPSYSIEVLCIGEKSQPSQESCDILQIETGESQVSSSTDSDNLNSLSQPRCMLKTASVVVDHPHVPLSTLQEVLDHPPPHKFRIQAKVERIEPRLSAPLDIVHFLCPRCKFFSRLGSSGGDPQVFDAESMMCPKCVQPPSTLRAVSVLVLQLTDKHNTISASVWDKNADQFFGGITPHQLLTDPNCFREVQQKLNDLCPLGSSMESRPVVECCVCSYYVDGDVKIQIFDTSLV</sequence>
<dbReference type="InterPro" id="IPR011564">
    <property type="entry name" value="Telomer_end-bd_POT1/Cdc13"/>
</dbReference>
<evidence type="ECO:0000256" key="6">
    <source>
        <dbReference type="ARBA" id="ARBA00022895"/>
    </source>
</evidence>
<name>A0AAV4ICI9_9GAST</name>
<evidence type="ECO:0000259" key="10">
    <source>
        <dbReference type="SMART" id="SM00976"/>
    </source>
</evidence>
<dbReference type="Proteomes" id="UP000762676">
    <property type="component" value="Unassembled WGS sequence"/>
</dbReference>
<evidence type="ECO:0000256" key="1">
    <source>
        <dbReference type="ARBA" id="ARBA00004123"/>
    </source>
</evidence>
<proteinExistence type="inferred from homology"/>
<accession>A0AAV4ICI9</accession>
<dbReference type="PANTHER" id="PTHR14513">
    <property type="entry name" value="PROTECTION OF TELOMERES 1"/>
    <property type="match status" value="1"/>
</dbReference>
<comment type="subcellular location">
    <subcellularLocation>
        <location evidence="2">Chromosome</location>
        <location evidence="2">Telomere</location>
    </subcellularLocation>
    <subcellularLocation>
        <location evidence="1">Nucleus</location>
    </subcellularLocation>
</comment>
<evidence type="ECO:0000256" key="8">
    <source>
        <dbReference type="ARBA" id="ARBA00023242"/>
    </source>
</evidence>
<keyword evidence="8" id="KW-0539">Nucleus</keyword>
<dbReference type="Pfam" id="PF16686">
    <property type="entry name" value="POT1PC"/>
    <property type="match status" value="1"/>
</dbReference>
<evidence type="ECO:0000256" key="9">
    <source>
        <dbReference type="SAM" id="MobiDB-lite"/>
    </source>
</evidence>
<feature type="region of interest" description="Disordered" evidence="9">
    <location>
        <begin position="593"/>
        <end position="765"/>
    </location>
</feature>
<dbReference type="GO" id="GO:0032210">
    <property type="term" value="P:regulation of telomere maintenance via telomerase"/>
    <property type="evidence" value="ECO:0007669"/>
    <property type="project" value="TreeGrafter"/>
</dbReference>
<dbReference type="GO" id="GO:0016233">
    <property type="term" value="P:telomere capping"/>
    <property type="evidence" value="ECO:0007669"/>
    <property type="project" value="TreeGrafter"/>
</dbReference>
<feature type="region of interest" description="Disordered" evidence="9">
    <location>
        <begin position="461"/>
        <end position="553"/>
    </location>
</feature>
<feature type="compositionally biased region" description="Basic and acidic residues" evidence="9">
    <location>
        <begin position="747"/>
        <end position="765"/>
    </location>
</feature>
<evidence type="ECO:0000256" key="7">
    <source>
        <dbReference type="ARBA" id="ARBA00023125"/>
    </source>
</evidence>
<evidence type="ECO:0000313" key="12">
    <source>
        <dbReference type="Proteomes" id="UP000762676"/>
    </source>
</evidence>
<reference evidence="11 12" key="1">
    <citation type="journal article" date="2021" name="Elife">
        <title>Chloroplast acquisition without the gene transfer in kleptoplastic sea slugs, Plakobranchus ocellatus.</title>
        <authorList>
            <person name="Maeda T."/>
            <person name="Takahashi S."/>
            <person name="Yoshida T."/>
            <person name="Shimamura S."/>
            <person name="Takaki Y."/>
            <person name="Nagai Y."/>
            <person name="Toyoda A."/>
            <person name="Suzuki Y."/>
            <person name="Arimoto A."/>
            <person name="Ishii H."/>
            <person name="Satoh N."/>
            <person name="Nishiyama T."/>
            <person name="Hasebe M."/>
            <person name="Maruyama T."/>
            <person name="Minagawa J."/>
            <person name="Obokata J."/>
            <person name="Shigenobu S."/>
        </authorList>
    </citation>
    <scope>NUCLEOTIDE SEQUENCE [LARGE SCALE GENOMIC DNA]</scope>
</reference>
<dbReference type="GO" id="GO:0000783">
    <property type="term" value="C:nuclear telomere cap complex"/>
    <property type="evidence" value="ECO:0007669"/>
    <property type="project" value="TreeGrafter"/>
</dbReference>
<dbReference type="EMBL" id="BMAT01013244">
    <property type="protein sequence ID" value="GFS08193.1"/>
    <property type="molecule type" value="Genomic_DNA"/>
</dbReference>
<keyword evidence="6" id="KW-0779">Telomere</keyword>
<protein>
    <recommendedName>
        <fullName evidence="4">Protection of telomeres protein 1</fullName>
    </recommendedName>
</protein>
<dbReference type="PANTHER" id="PTHR14513:SF0">
    <property type="entry name" value="PROTECTION OF TELOMERES PROTEIN 1"/>
    <property type="match status" value="1"/>
</dbReference>
<dbReference type="Pfam" id="PF02765">
    <property type="entry name" value="POT1"/>
    <property type="match status" value="1"/>
</dbReference>
<feature type="compositionally biased region" description="Polar residues" evidence="9">
    <location>
        <begin position="594"/>
        <end position="605"/>
    </location>
</feature>
<dbReference type="SMART" id="SM00976">
    <property type="entry name" value="Telo_bind"/>
    <property type="match status" value="1"/>
</dbReference>
<feature type="compositionally biased region" description="Polar residues" evidence="9">
    <location>
        <begin position="661"/>
        <end position="688"/>
    </location>
</feature>
<keyword evidence="7" id="KW-0238">DNA-binding</keyword>
<dbReference type="SUPFAM" id="SSF50249">
    <property type="entry name" value="Nucleic acid-binding proteins"/>
    <property type="match status" value="2"/>
</dbReference>
<feature type="compositionally biased region" description="Basic and acidic residues" evidence="9">
    <location>
        <begin position="897"/>
        <end position="926"/>
    </location>
</feature>
<dbReference type="AlphaFoldDB" id="A0AAV4ICI9"/>
<keyword evidence="12" id="KW-1185">Reference proteome</keyword>
<dbReference type="Gene3D" id="2.40.50.140">
    <property type="entry name" value="Nucleic acid-binding proteins"/>
    <property type="match status" value="2"/>
</dbReference>
<comment type="caution">
    <text evidence="11">The sequence shown here is derived from an EMBL/GenBank/DDBJ whole genome shotgun (WGS) entry which is preliminary data.</text>
</comment>
<keyword evidence="5" id="KW-0158">Chromosome</keyword>
<evidence type="ECO:0000313" key="11">
    <source>
        <dbReference type="EMBL" id="GFS08193.1"/>
    </source>
</evidence>
<evidence type="ECO:0000256" key="3">
    <source>
        <dbReference type="ARBA" id="ARBA00008442"/>
    </source>
</evidence>
<dbReference type="InterPro" id="IPR032042">
    <property type="entry name" value="POT1PC"/>
</dbReference>
<feature type="domain" description="Telomeric single stranded DNA binding POT1/Cdc13" evidence="10">
    <location>
        <begin position="162"/>
        <end position="293"/>
    </location>
</feature>
<feature type="compositionally biased region" description="Polar residues" evidence="9">
    <location>
        <begin position="703"/>
        <end position="717"/>
    </location>
</feature>
<feature type="compositionally biased region" description="Basic and acidic residues" evidence="9">
    <location>
        <begin position="535"/>
        <end position="546"/>
    </location>
</feature>
<evidence type="ECO:0000256" key="2">
    <source>
        <dbReference type="ARBA" id="ARBA00004574"/>
    </source>
</evidence>
<evidence type="ECO:0000256" key="5">
    <source>
        <dbReference type="ARBA" id="ARBA00022454"/>
    </source>
</evidence>
<dbReference type="InterPro" id="IPR012340">
    <property type="entry name" value="NA-bd_OB-fold"/>
</dbReference>
<organism evidence="11 12">
    <name type="scientific">Elysia marginata</name>
    <dbReference type="NCBI Taxonomy" id="1093978"/>
    <lineage>
        <taxon>Eukaryota</taxon>
        <taxon>Metazoa</taxon>
        <taxon>Spiralia</taxon>
        <taxon>Lophotrochozoa</taxon>
        <taxon>Mollusca</taxon>
        <taxon>Gastropoda</taxon>
        <taxon>Heterobranchia</taxon>
        <taxon>Euthyneura</taxon>
        <taxon>Panpulmonata</taxon>
        <taxon>Sacoglossa</taxon>
        <taxon>Placobranchoidea</taxon>
        <taxon>Plakobranchidae</taxon>
        <taxon>Elysia</taxon>
    </lineage>
</organism>
<evidence type="ECO:0000256" key="4">
    <source>
        <dbReference type="ARBA" id="ARBA00015253"/>
    </source>
</evidence>
<dbReference type="GO" id="GO:0010521">
    <property type="term" value="F:telomerase inhibitor activity"/>
    <property type="evidence" value="ECO:0007669"/>
    <property type="project" value="TreeGrafter"/>
</dbReference>
<dbReference type="CDD" id="cd04497">
    <property type="entry name" value="hPOT1_OB1_like"/>
    <property type="match status" value="1"/>
</dbReference>
<comment type="similarity">
    <text evidence="3">Belongs to the telombin family.</text>
</comment>